<organism evidence="2 3">
    <name type="scientific">Polaribacter atrinae</name>
    <dbReference type="NCBI Taxonomy" id="1333662"/>
    <lineage>
        <taxon>Bacteria</taxon>
        <taxon>Pseudomonadati</taxon>
        <taxon>Bacteroidota</taxon>
        <taxon>Flavobacteriia</taxon>
        <taxon>Flavobacteriales</taxon>
        <taxon>Flavobacteriaceae</taxon>
    </lineage>
</organism>
<dbReference type="Proteomes" id="UP000076923">
    <property type="component" value="Unassembled WGS sequence"/>
</dbReference>
<evidence type="ECO:0000256" key="1">
    <source>
        <dbReference type="SAM" id="Phobius"/>
    </source>
</evidence>
<evidence type="ECO:0000313" key="2">
    <source>
        <dbReference type="EMBL" id="OAD45885.1"/>
    </source>
</evidence>
<dbReference type="STRING" id="1333662.LPB303_06255"/>
<keyword evidence="1" id="KW-0812">Transmembrane</keyword>
<name>A0A176TER6_9FLAO</name>
<protein>
    <submittedName>
        <fullName evidence="2">Uncharacterized protein</fullName>
    </submittedName>
</protein>
<dbReference type="EMBL" id="LVWE01000010">
    <property type="protein sequence ID" value="OAD45885.1"/>
    <property type="molecule type" value="Genomic_DNA"/>
</dbReference>
<keyword evidence="1" id="KW-1133">Transmembrane helix</keyword>
<dbReference type="AlphaFoldDB" id="A0A176TER6"/>
<evidence type="ECO:0000313" key="3">
    <source>
        <dbReference type="Proteomes" id="UP000076923"/>
    </source>
</evidence>
<feature type="transmembrane region" description="Helical" evidence="1">
    <location>
        <begin position="195"/>
        <end position="212"/>
    </location>
</feature>
<keyword evidence="1" id="KW-0472">Membrane</keyword>
<accession>A0A176TER6</accession>
<reference evidence="2 3" key="1">
    <citation type="submission" date="2016-02" db="EMBL/GenBank/DDBJ databases">
        <title>Draft genome sequence of Polaribacter atrinae KACC17473.</title>
        <authorList>
            <person name="Shin S.-K."/>
            <person name="Yi H."/>
        </authorList>
    </citation>
    <scope>NUCLEOTIDE SEQUENCE [LARGE SCALE GENOMIC DNA]</scope>
    <source>
        <strain evidence="2 3">KACC 17473</strain>
    </source>
</reference>
<proteinExistence type="predicted"/>
<gene>
    <name evidence="2" type="ORF">LPB303_06255</name>
</gene>
<keyword evidence="3" id="KW-1185">Reference proteome</keyword>
<comment type="caution">
    <text evidence="2">The sequence shown here is derived from an EMBL/GenBank/DDBJ whole genome shotgun (WGS) entry which is preliminary data.</text>
</comment>
<sequence>MIDVMQMKAYIELYNKNYKKSNELIRSKLDCYKSIKEDSFYQLYALFMLVTNFVDLNDDANRIKYYTDFKTLENDTTITKYLYKIHDVSLNISFSKMFLTRKELDSTAFYLKKVDDMRLYMNNFDKENQFKNYIAYYEELKDTQNKNNYIDSLKNHNQNLINENINASYNINESFIKNSKILEVETKKNFLNRNWIAFLVTLLVVGVVFVFVKYKSLKRVLKDFSKRRREYSLIENNHDKLKLKA</sequence>